<dbReference type="AlphaFoldDB" id="A0AAU2H4U0"/>
<dbReference type="Gene3D" id="3.90.1150.10">
    <property type="entry name" value="Aspartate Aminotransferase, domain 1"/>
    <property type="match status" value="1"/>
</dbReference>
<proteinExistence type="predicted"/>
<dbReference type="InterPro" id="IPR015421">
    <property type="entry name" value="PyrdxlP-dep_Trfase_major"/>
</dbReference>
<dbReference type="InterPro" id="IPR000192">
    <property type="entry name" value="Aminotrans_V_dom"/>
</dbReference>
<dbReference type="PANTHER" id="PTHR43586">
    <property type="entry name" value="CYSTEINE DESULFURASE"/>
    <property type="match status" value="1"/>
</dbReference>
<dbReference type="GO" id="GO:0008483">
    <property type="term" value="F:transaminase activity"/>
    <property type="evidence" value="ECO:0007669"/>
    <property type="project" value="UniProtKB-KW"/>
</dbReference>
<dbReference type="Pfam" id="PF00266">
    <property type="entry name" value="Aminotran_5"/>
    <property type="match status" value="1"/>
</dbReference>
<protein>
    <submittedName>
        <fullName evidence="2">Aminotransferase class V-fold PLP-dependent enzyme</fullName>
    </submittedName>
</protein>
<dbReference type="InterPro" id="IPR015424">
    <property type="entry name" value="PyrdxlP-dep_Trfase"/>
</dbReference>
<accession>A0AAU2H4U0</accession>
<evidence type="ECO:0000259" key="1">
    <source>
        <dbReference type="Pfam" id="PF00266"/>
    </source>
</evidence>
<name>A0AAU2H4U0_9ACTN</name>
<dbReference type="PANTHER" id="PTHR43586:SF21">
    <property type="entry name" value="PYRIDOXAL PHOSPHATE (PLP)-DEPENDENT ASPARTATE AMINOTRANSFERASE SUPERFAMILY"/>
    <property type="match status" value="1"/>
</dbReference>
<dbReference type="SUPFAM" id="SSF53383">
    <property type="entry name" value="PLP-dependent transferases"/>
    <property type="match status" value="1"/>
</dbReference>
<evidence type="ECO:0000313" key="2">
    <source>
        <dbReference type="EMBL" id="WTU43125.1"/>
    </source>
</evidence>
<feature type="domain" description="Aminotransferase class V" evidence="1">
    <location>
        <begin position="55"/>
        <end position="296"/>
    </location>
</feature>
<organism evidence="2">
    <name type="scientific">Streptomyces sp. NBC_00060</name>
    <dbReference type="NCBI Taxonomy" id="2975636"/>
    <lineage>
        <taxon>Bacteria</taxon>
        <taxon>Bacillati</taxon>
        <taxon>Actinomycetota</taxon>
        <taxon>Actinomycetes</taxon>
        <taxon>Kitasatosporales</taxon>
        <taxon>Streptomycetaceae</taxon>
        <taxon>Streptomyces</taxon>
    </lineage>
</organism>
<gene>
    <name evidence="2" type="ORF">OHV25_27830</name>
</gene>
<dbReference type="Gene3D" id="3.40.640.10">
    <property type="entry name" value="Type I PLP-dependent aspartate aminotransferase-like (Major domain)"/>
    <property type="match status" value="1"/>
</dbReference>
<reference evidence="2" key="1">
    <citation type="submission" date="2022-10" db="EMBL/GenBank/DDBJ databases">
        <title>The complete genomes of actinobacterial strains from the NBC collection.</title>
        <authorList>
            <person name="Joergensen T.S."/>
            <person name="Alvarez Arevalo M."/>
            <person name="Sterndorff E.B."/>
            <person name="Faurdal D."/>
            <person name="Vuksanovic O."/>
            <person name="Mourched A.-S."/>
            <person name="Charusanti P."/>
            <person name="Shaw S."/>
            <person name="Blin K."/>
            <person name="Weber T."/>
        </authorList>
    </citation>
    <scope>NUCLEOTIDE SEQUENCE</scope>
    <source>
        <strain evidence="2">NBC_00060</strain>
    </source>
</reference>
<keyword evidence="2" id="KW-0808">Transferase</keyword>
<dbReference type="EMBL" id="CP108253">
    <property type="protein sequence ID" value="WTU43125.1"/>
    <property type="molecule type" value="Genomic_DNA"/>
</dbReference>
<sequence length="352" mass="36238">MEILEPLSGDAFAPETTYLNTSGCGLLPRRAVDAIARLAGENLAGTREGAGSFDALAAVRGSFARLTGVGADRVALGSSVSVHVALVAHSLPAGAEVLAPEGEFSSVVQPFAVRGDLKMRYVPLESLAEAVRPGTALVAFSSVQSVDGRVADLDAVRAAAAAHGARTLLDASQSAGWLPLDAGAYDYTVTAGFKFLACPRGTSFLTVTEEAQEQLAPLHSGWFAAEDLSDNYGPVRELAGSARRYDEPGSFLSYHAAAESLALLEAVGIEAVCAHDLALAGRLRAGLADLGHRAVSESSAVVAVPGLDGLQPELVRGGVYASARGGNLRFAVHLYNSSADVDRALEVLGAAL</sequence>
<keyword evidence="2" id="KW-0032">Aminotransferase</keyword>
<dbReference type="InterPro" id="IPR015422">
    <property type="entry name" value="PyrdxlP-dep_Trfase_small"/>
</dbReference>